<gene>
    <name evidence="3" type="ORF">GCM10010276_07960</name>
</gene>
<name>A0ABN3KZ67_STRLO</name>
<keyword evidence="1" id="KW-0560">Oxidoreductase</keyword>
<dbReference type="Pfam" id="PF00106">
    <property type="entry name" value="adh_short"/>
    <property type="match status" value="1"/>
</dbReference>
<organism evidence="3 4">
    <name type="scientific">Streptomyces longisporus</name>
    <dbReference type="NCBI Taxonomy" id="1948"/>
    <lineage>
        <taxon>Bacteria</taxon>
        <taxon>Bacillati</taxon>
        <taxon>Actinomycetota</taxon>
        <taxon>Actinomycetes</taxon>
        <taxon>Kitasatosporales</taxon>
        <taxon>Streptomycetaceae</taxon>
        <taxon>Streptomyces</taxon>
    </lineage>
</organism>
<evidence type="ECO:0000313" key="4">
    <source>
        <dbReference type="Proteomes" id="UP001501777"/>
    </source>
</evidence>
<dbReference type="Proteomes" id="UP001501777">
    <property type="component" value="Unassembled WGS sequence"/>
</dbReference>
<dbReference type="PANTHER" id="PTHR43157:SF44">
    <property type="entry name" value="DEHYDROGENASE_REDUCTASE SDR FAMILY MEMBER 13"/>
    <property type="match status" value="1"/>
</dbReference>
<dbReference type="SUPFAM" id="SSF51735">
    <property type="entry name" value="NAD(P)-binding Rossmann-fold domains"/>
    <property type="match status" value="1"/>
</dbReference>
<dbReference type="InterPro" id="IPR002347">
    <property type="entry name" value="SDR_fam"/>
</dbReference>
<evidence type="ECO:0000256" key="1">
    <source>
        <dbReference type="ARBA" id="ARBA00023002"/>
    </source>
</evidence>
<dbReference type="CDD" id="cd05327">
    <property type="entry name" value="retinol-DH_like_SDR_c_like"/>
    <property type="match status" value="1"/>
</dbReference>
<dbReference type="PRINTS" id="PR00080">
    <property type="entry name" value="SDRFAMILY"/>
</dbReference>
<evidence type="ECO:0000313" key="3">
    <source>
        <dbReference type="EMBL" id="GAA2474951.1"/>
    </source>
</evidence>
<comment type="similarity">
    <text evidence="2">Belongs to the short-chain dehydrogenases/reductases (SDR) family.</text>
</comment>
<sequence>MTDIPDQTGRTAVVTGANSGLGIATVEALAGAGAHVVLAVRDVQRGEAAAAGVRGSVEVRRLDLADLASVREFATGWQGGLDLLINNAGVMNIPESTTKDGFEMQFGTNHLGHFALTNLLLPHITDRVVTVSSGAHKMPGSPRIHFDNLNLTGEYAPITAYSQSKLANLLFTLELQRRLAESGSSVRALAAHPGYAATNLQSHDGSALRRALMRVGNRFMAQDSRAGALPTLYAAVQDLPGASYVGPDGLGEMRGAPTLVGRSAAASDPATARRLWTVSEELTGVAFPQPASVPA</sequence>
<dbReference type="NCBIfam" id="NF004846">
    <property type="entry name" value="PRK06197.1"/>
    <property type="match status" value="1"/>
</dbReference>
<dbReference type="PRINTS" id="PR00081">
    <property type="entry name" value="GDHRDH"/>
</dbReference>
<proteinExistence type="inferred from homology"/>
<reference evidence="3 4" key="1">
    <citation type="journal article" date="2019" name="Int. J. Syst. Evol. Microbiol.">
        <title>The Global Catalogue of Microorganisms (GCM) 10K type strain sequencing project: providing services to taxonomists for standard genome sequencing and annotation.</title>
        <authorList>
            <consortium name="The Broad Institute Genomics Platform"/>
            <consortium name="The Broad Institute Genome Sequencing Center for Infectious Disease"/>
            <person name="Wu L."/>
            <person name="Ma J."/>
        </authorList>
    </citation>
    <scope>NUCLEOTIDE SEQUENCE [LARGE SCALE GENOMIC DNA]</scope>
    <source>
        <strain evidence="3 4">JCM 4395</strain>
    </source>
</reference>
<dbReference type="InterPro" id="IPR036291">
    <property type="entry name" value="NAD(P)-bd_dom_sf"/>
</dbReference>
<accession>A0ABN3KZ67</accession>
<protein>
    <submittedName>
        <fullName evidence="3">Oxidoreductase</fullName>
    </submittedName>
</protein>
<keyword evidence="4" id="KW-1185">Reference proteome</keyword>
<dbReference type="EMBL" id="BAAASG010000002">
    <property type="protein sequence ID" value="GAA2474951.1"/>
    <property type="molecule type" value="Genomic_DNA"/>
</dbReference>
<evidence type="ECO:0000256" key="2">
    <source>
        <dbReference type="RuleBase" id="RU000363"/>
    </source>
</evidence>
<dbReference type="PANTHER" id="PTHR43157">
    <property type="entry name" value="PHOSPHATIDYLINOSITOL-GLYCAN BIOSYNTHESIS CLASS F PROTEIN-RELATED"/>
    <property type="match status" value="1"/>
</dbReference>
<comment type="caution">
    <text evidence="3">The sequence shown here is derived from an EMBL/GenBank/DDBJ whole genome shotgun (WGS) entry which is preliminary data.</text>
</comment>
<dbReference type="Gene3D" id="3.40.50.720">
    <property type="entry name" value="NAD(P)-binding Rossmann-like Domain"/>
    <property type="match status" value="1"/>
</dbReference>